<feature type="compositionally biased region" description="Low complexity" evidence="7">
    <location>
        <begin position="1396"/>
        <end position="1423"/>
    </location>
</feature>
<feature type="compositionally biased region" description="Pro residues" evidence="7">
    <location>
        <begin position="2403"/>
        <end position="2412"/>
    </location>
</feature>
<feature type="compositionally biased region" description="Basic and acidic residues" evidence="7">
    <location>
        <begin position="854"/>
        <end position="883"/>
    </location>
</feature>
<dbReference type="PROSITE" id="PS50827">
    <property type="entry name" value="DDT"/>
    <property type="match status" value="1"/>
</dbReference>
<organism evidence="10 11">
    <name type="scientific">Stomoxys calcitrans</name>
    <name type="common">Stable fly</name>
    <name type="synonym">Conops calcitrans</name>
    <dbReference type="NCBI Taxonomy" id="35570"/>
    <lineage>
        <taxon>Eukaryota</taxon>
        <taxon>Metazoa</taxon>
        <taxon>Ecdysozoa</taxon>
        <taxon>Arthropoda</taxon>
        <taxon>Hexapoda</taxon>
        <taxon>Insecta</taxon>
        <taxon>Pterygota</taxon>
        <taxon>Neoptera</taxon>
        <taxon>Endopterygota</taxon>
        <taxon>Diptera</taxon>
        <taxon>Brachycera</taxon>
        <taxon>Muscomorpha</taxon>
        <taxon>Muscoidea</taxon>
        <taxon>Muscidae</taxon>
        <taxon>Stomoxys</taxon>
    </lineage>
</organism>
<feature type="region of interest" description="Disordered" evidence="7">
    <location>
        <begin position="1975"/>
        <end position="1997"/>
    </location>
</feature>
<evidence type="ECO:0000256" key="5">
    <source>
        <dbReference type="ARBA" id="ARBA00023242"/>
    </source>
</evidence>
<feature type="region of interest" description="Disordered" evidence="7">
    <location>
        <begin position="294"/>
        <end position="423"/>
    </location>
</feature>
<dbReference type="PROSITE" id="PS01359">
    <property type="entry name" value="ZF_PHD_1"/>
    <property type="match status" value="1"/>
</dbReference>
<sequence length="2574" mass="285323">MASVQADTEHLILPGCANDPNFAVICAFLQKFGGDLGLDLPNFKQLQEWLTKTDEVAPSLKDIHIKLMRKTRRTVHEKSWESALSKFCFCYSAHDAWEIERFGYKNASIKVKLRVLRELLESQFERNMKFRAKILNQSADSLRTQPIGRDRLGHAYWVTQDNDCNLRIYQEHLDEEIWQVVATNRDEFVNLIGRLRGNEVVLPSNDIGIVDEDTSSSNSLGTCDQKQITPAEDKDGDDEKKIPKISIRLITEKNSKEGAKDVGKGEEELAAEEDAKLNKKVAGDLEQCDEEFEEIEEEYDEETENDDSRIESENMKTVEPLLISQNKIKNKLPESDGHTNLNRKRMLGSSLEENQEGSLVKKPKPTLLDSKRPNNIDSCEKDGEEDVDGSSEGDVEEEDIDSAAAEEDENEEKQIEDFDDDDDEEIGEDIVGREISDPVLHVQGEGSGKDCDAGNIWSNADFGIEDEDLPLVSGAIEETVILVHGEGSGFDNMVGNIKTEEELPLNSDMVVPEERKQLLTSEGSSPKPLKTSGTSEGTPNASKSNTPTNVTASEENLKNCSPKVETKVDNSKDKSERTSDSPAKSEETQGNGERDQVPKIKLNLSKAAHSISVEKEKVLDSNRSAPVEENDDIYDAAERKKEDKVGAFPKQIRKKNTPKLEPIIQKNCETKSKPLEADGSIAVSSITTAWSRKRRLEDFAHQQITTARQQSESEIDVNSENTNTEDLHNEKDVDFDEGDVGGKRPKMRQKQNNAELRKKVEAQKAAANDETTSSSGGEENVQRRRKLVSPKKHNEKPITKTEPEENLCPENALPNNTNGQHKKVDTNVLHSSTTSTKQKPSPSNPLGSIAKHKPTLDEIIEKKLKRTQETNKSDNIEAKEEVAVKTQYSPPKKSPVTKPLKKNLLTQIRQEESDADARTPIKQSVIEVCPPTSSTAEKSIAFPERHRKRHSSEEVDHNIISDAPEAKKEVLSEDIKQYEGKCKTEATIPECQNIEDVTDEVKESPKSELGGRRSGRRATLSTAHREIPQIKRTRGCKKDIEALAEPKKEFENTKDKDDMKYSKIVDGAPSSSSMISAEIKNEDKSEKSEAKLQDTSADAKQETPTKVTIKGNRKQRDVDTTNIIESTDSETPVRQSRRIAQQKIREEAERRKLEEIALRTMKQELKKKKKAEKQLDPTVVPPPSEPSSDSAESDVEMKKKVQKKKCPGKNGSWSSGSEEQEDPDDEEDEEPPHYDTDPGSPLFKSDHEFSPESEIEDETQVVPMKRARTVRKENATESELIEEEEACQKCNKSDHPEWILLCDKCDKGYHCSCLSPVLFYIPEGDWYCPPCQQEQLIKALESHLNEFDNMVERRKKEQEEEQRLAEEIAIAKAKAQQEEEENKNKMTKKGKKKIGKNSADNSDDTNSQTSDNNDDSQGSNSGESDVEPKKPSANNKGGRCLSKNKNNDKRSRKERGSTRITRARKHRSKSEPNSDTPSGSNSDSESKSSSSSSSYSDSDNEPIYKLRKRRQINVSYRLNEYDDLINSALKKEMDEVAGAGNLGRGKDISTIIEADKEEKARQKQIEDGEAIADDTIKNEVTPEKEKSSNAQQKDKCDNETDSDDEPIKKVVQPKSNLKKKPRKLTTLDISSEDDDGSDEDFKGSSVDYDDDDTSVSATSNSDSSLEVYKRKDKSKKKQRKAARRAFRERRKDRKFVVDESDDDEEIQKPKSKKKRKDISDYTESEVDDDDLSELSENIDSADLCDDTTTDESDGAWRPNKRKKSKKTNASAPPPKASKPKPHSTNKSKKLEYSDDDISESEDDDDNDEIEGVGGGKQPRSQPLQSKVKAKVGSSSKTKKKKKSTDEEQSLSDSGDSTRRTRGRRYAYIEDFDDDSSDGGIKPGVQRPDTPPEEREKFIKRQEEIKRMLAEKNAEGAKLVATPRLTPIKSEGDKDKKSPSKVAGGDSLSTVPLSVIRQAKVLDIDYLQRRGENMDDLSADVGDVDDFDDADLPDDLPEDMDEDAIARMVEDEEEDFGAVSARELPPPDEVLRTPCAPVKPKPKEVEKNVPPTQPPIAISTQPAQVPVTVSPSGLQEPVRKRFPMPTMHPPLLRHQFNVQDAISSGQQMVQRLPVPRHAAPQPCHLLNALSAPPTQSLPRTYPPSLLTRMANSLQMQTPASPLPTACRAPSPIVVKSAQQLNLQSQDKGTTQSAEPEMKPRGRRKKITPLRDTLQKQQTAAAIAAVSGAVIADSAKSTPPSVIKGGPLLKGPPTPSIQQTGPPMTGRPMASMPTSIYPGSEGFYGPPGSRAPHPQRHRGPQMAPNHLAPHPAMRHSYGPPPPLKGAGPLSAPNAGNHPNVRTPLHHIPSFIGGPPTARHSAPHLNLYGPSLFGNPNFGPRGHHRPPPPVHSSEYPAGSRAYPPYGFYPPPPPLTTPLRGQTAMQQQPPPSVIVSNVPSIPTTSSSSSSGTTAVTSPERIQKPVMVKQEMPIKSSPSKTPVQPTSKPSPEPKKKLTTLEAFTAGSAVVKSPLAITVPVSKPHGSPGHGDQHVDDSPPRPNRDATPPLSEQRPGNDGQASEFSGLVSYFSSQHDDYNT</sequence>
<feature type="region of interest" description="Disordered" evidence="7">
    <location>
        <begin position="614"/>
        <end position="668"/>
    </location>
</feature>
<feature type="compositionally biased region" description="Basic residues" evidence="7">
    <location>
        <begin position="1670"/>
        <end position="1693"/>
    </location>
</feature>
<feature type="compositionally biased region" description="Basic and acidic residues" evidence="7">
    <location>
        <begin position="909"/>
        <end position="919"/>
    </location>
</feature>
<feature type="compositionally biased region" description="Basic and acidic residues" evidence="7">
    <location>
        <begin position="999"/>
        <end position="1011"/>
    </location>
</feature>
<evidence type="ECO:0000256" key="3">
    <source>
        <dbReference type="ARBA" id="ARBA00022771"/>
    </source>
</evidence>
<feature type="region of interest" description="Disordered" evidence="7">
    <location>
        <begin position="501"/>
        <end position="599"/>
    </location>
</feature>
<feature type="compositionally biased region" description="Basic and acidic residues" evidence="7">
    <location>
        <begin position="1555"/>
        <end position="1566"/>
    </location>
</feature>
<evidence type="ECO:0000259" key="9">
    <source>
        <dbReference type="PROSITE" id="PS50827"/>
    </source>
</evidence>
<feature type="region of interest" description="Disordered" evidence="7">
    <location>
        <begin position="2373"/>
        <end position="2574"/>
    </location>
</feature>
<dbReference type="EnsemblMetazoa" id="SCAU003280-RA">
    <property type="protein sequence ID" value="SCAU003280-PA"/>
    <property type="gene ID" value="SCAU003280"/>
</dbReference>
<feature type="compositionally biased region" description="Basic residues" evidence="7">
    <location>
        <begin position="1385"/>
        <end position="1395"/>
    </location>
</feature>
<dbReference type="OrthoDB" id="10055895at2759"/>
<dbReference type="InterPro" id="IPR019787">
    <property type="entry name" value="Znf_PHD-finger"/>
</dbReference>
<dbReference type="SMART" id="SM00249">
    <property type="entry name" value="PHD"/>
    <property type="match status" value="1"/>
</dbReference>
<dbReference type="InterPro" id="IPR018501">
    <property type="entry name" value="DDT_dom"/>
</dbReference>
<dbReference type="GO" id="GO:0045892">
    <property type="term" value="P:negative regulation of DNA-templated transcription"/>
    <property type="evidence" value="ECO:0007669"/>
    <property type="project" value="TreeGrafter"/>
</dbReference>
<feature type="compositionally biased region" description="Basic and acidic residues" evidence="7">
    <location>
        <begin position="1445"/>
        <end position="1457"/>
    </location>
</feature>
<feature type="compositionally biased region" description="Low complexity" evidence="7">
    <location>
        <begin position="2429"/>
        <end position="2454"/>
    </location>
</feature>
<dbReference type="PANTHER" id="PTHR14296">
    <property type="entry name" value="REMODELING AND SPACING FACTOR 1"/>
    <property type="match status" value="1"/>
</dbReference>
<feature type="compositionally biased region" description="Acidic residues" evidence="7">
    <location>
        <begin position="382"/>
        <end position="411"/>
    </location>
</feature>
<feature type="region of interest" description="Disordered" evidence="7">
    <location>
        <begin position="701"/>
        <end position="967"/>
    </location>
</feature>
<dbReference type="GO" id="GO:0031213">
    <property type="term" value="C:RSF complex"/>
    <property type="evidence" value="ECO:0007669"/>
    <property type="project" value="InterPro"/>
</dbReference>
<feature type="compositionally biased region" description="Basic and acidic residues" evidence="7">
    <location>
        <begin position="564"/>
        <end position="598"/>
    </location>
</feature>
<feature type="region of interest" description="Disordered" evidence="7">
    <location>
        <begin position="1373"/>
        <end position="1513"/>
    </location>
</feature>
<feature type="compositionally biased region" description="Polar residues" evidence="7">
    <location>
        <begin position="1120"/>
        <end position="1134"/>
    </location>
</feature>
<feature type="region of interest" description="Disordered" evidence="7">
    <location>
        <begin position="995"/>
        <end position="1034"/>
    </location>
</feature>
<dbReference type="InterPro" id="IPR028938">
    <property type="entry name" value="Rsf1-like"/>
</dbReference>
<feature type="compositionally biased region" description="Polar residues" evidence="7">
    <location>
        <begin position="531"/>
        <end position="554"/>
    </location>
</feature>
<feature type="compositionally biased region" description="Basic and acidic residues" evidence="7">
    <location>
        <begin position="951"/>
        <end position="967"/>
    </location>
</feature>
<feature type="compositionally biased region" description="Basic and acidic residues" evidence="7">
    <location>
        <begin position="369"/>
        <end position="381"/>
    </location>
</feature>
<dbReference type="CDD" id="cd15543">
    <property type="entry name" value="PHD_RSF1"/>
    <property type="match status" value="1"/>
</dbReference>
<feature type="region of interest" description="Disordered" evidence="7">
    <location>
        <begin position="1046"/>
        <end position="1259"/>
    </location>
</feature>
<dbReference type="VEuPathDB" id="VectorBase:SCAU003280"/>
<feature type="compositionally biased region" description="Basic and acidic residues" evidence="7">
    <location>
        <begin position="1079"/>
        <end position="1103"/>
    </location>
</feature>
<keyword evidence="3 6" id="KW-0863">Zinc-finger</keyword>
<evidence type="ECO:0000256" key="6">
    <source>
        <dbReference type="PROSITE-ProRule" id="PRU00146"/>
    </source>
</evidence>
<dbReference type="InterPro" id="IPR001965">
    <property type="entry name" value="Znf_PHD"/>
</dbReference>
<dbReference type="GO" id="GO:0042393">
    <property type="term" value="F:histone binding"/>
    <property type="evidence" value="ECO:0007669"/>
    <property type="project" value="TreeGrafter"/>
</dbReference>
<evidence type="ECO:0008006" key="12">
    <source>
        <dbReference type="Google" id="ProtNLM"/>
    </source>
</evidence>
<feature type="compositionally biased region" description="Basic residues" evidence="7">
    <location>
        <begin position="1777"/>
        <end position="1787"/>
    </location>
</feature>
<reference evidence="10" key="1">
    <citation type="submission" date="2020-05" db="UniProtKB">
        <authorList>
            <consortium name="EnsemblMetazoa"/>
        </authorList>
    </citation>
    <scope>IDENTIFICATION</scope>
    <source>
        <strain evidence="10">USDA</strain>
    </source>
</reference>
<keyword evidence="4" id="KW-0862">Zinc</keyword>
<evidence type="ECO:0000313" key="10">
    <source>
        <dbReference type="EnsemblMetazoa" id="SCAU003280-PA"/>
    </source>
</evidence>
<dbReference type="PROSITE" id="PS50016">
    <property type="entry name" value="ZF_PHD_2"/>
    <property type="match status" value="1"/>
</dbReference>
<feature type="compositionally biased region" description="Polar residues" evidence="7">
    <location>
        <begin position="2057"/>
        <end position="2072"/>
    </location>
</feature>
<feature type="compositionally biased region" description="Basic and acidic residues" evidence="7">
    <location>
        <begin position="1574"/>
        <end position="1598"/>
    </location>
</feature>
<feature type="compositionally biased region" description="Basic and acidic residues" evidence="7">
    <location>
        <begin position="636"/>
        <end position="645"/>
    </location>
</feature>
<dbReference type="InterPro" id="IPR011011">
    <property type="entry name" value="Znf_FYVE_PHD"/>
</dbReference>
<feature type="region of interest" description="Disordered" evidence="7">
    <location>
        <begin position="1555"/>
        <end position="1946"/>
    </location>
</feature>
<evidence type="ECO:0000256" key="7">
    <source>
        <dbReference type="SAM" id="MobiDB-lite"/>
    </source>
</evidence>
<name>A0A1I8NYT2_STOCA</name>
<comment type="subcellular location">
    <subcellularLocation>
        <location evidence="1">Nucleus</location>
    </subcellularLocation>
</comment>
<dbReference type="Pfam" id="PF00628">
    <property type="entry name" value="PHD"/>
    <property type="match status" value="1"/>
</dbReference>
<dbReference type="Proteomes" id="UP000095300">
    <property type="component" value="Unassembled WGS sequence"/>
</dbReference>
<feature type="region of interest" description="Disordered" evidence="7">
    <location>
        <begin position="2242"/>
        <end position="2265"/>
    </location>
</feature>
<feature type="region of interest" description="Disordered" evidence="7">
    <location>
        <begin position="2010"/>
        <end position="2078"/>
    </location>
</feature>
<evidence type="ECO:0000259" key="8">
    <source>
        <dbReference type="PROSITE" id="PS50016"/>
    </source>
</evidence>
<evidence type="ECO:0000256" key="2">
    <source>
        <dbReference type="ARBA" id="ARBA00022723"/>
    </source>
</evidence>
<dbReference type="Gene3D" id="3.30.40.10">
    <property type="entry name" value="Zinc/RING finger domain, C3HC4 (zinc finger)"/>
    <property type="match status" value="1"/>
</dbReference>
<feature type="domain" description="DDT" evidence="9">
    <location>
        <begin position="16"/>
        <end position="77"/>
    </location>
</feature>
<dbReference type="InterPro" id="IPR013083">
    <property type="entry name" value="Znf_RING/FYVE/PHD"/>
</dbReference>
<feature type="region of interest" description="Disordered" evidence="7">
    <location>
        <begin position="211"/>
        <end position="239"/>
    </location>
</feature>
<feature type="compositionally biased region" description="Polar residues" evidence="7">
    <location>
        <begin position="215"/>
        <end position="228"/>
    </location>
</feature>
<evidence type="ECO:0000256" key="4">
    <source>
        <dbReference type="ARBA" id="ARBA00022833"/>
    </source>
</evidence>
<feature type="compositionally biased region" description="Basic and acidic residues" evidence="7">
    <location>
        <begin position="2525"/>
        <end position="2538"/>
    </location>
</feature>
<evidence type="ECO:0000256" key="1">
    <source>
        <dbReference type="ARBA" id="ARBA00004123"/>
    </source>
</evidence>
<accession>A0A1I8NYT2</accession>
<dbReference type="InterPro" id="IPR019786">
    <property type="entry name" value="Zinc_finger_PHD-type_CS"/>
</dbReference>
<feature type="compositionally biased region" description="Acidic residues" evidence="7">
    <location>
        <begin position="294"/>
        <end position="305"/>
    </location>
</feature>
<keyword evidence="2" id="KW-0479">Metal-binding</keyword>
<feature type="region of interest" description="Disordered" evidence="7">
    <location>
        <begin position="2284"/>
        <end position="2333"/>
    </location>
</feature>
<dbReference type="PANTHER" id="PTHR14296:SF16">
    <property type="entry name" value="REMODELING AND SPACING FACTOR 1"/>
    <property type="match status" value="1"/>
</dbReference>
<feature type="compositionally biased region" description="Basic and acidic residues" evidence="7">
    <location>
        <begin position="1889"/>
        <end position="1914"/>
    </location>
</feature>
<feature type="compositionally biased region" description="Acidic residues" evidence="7">
    <location>
        <begin position="1218"/>
        <end position="1230"/>
    </location>
</feature>
<feature type="domain" description="PHD-type" evidence="8">
    <location>
        <begin position="1284"/>
        <end position="1334"/>
    </location>
</feature>
<feature type="compositionally biased region" description="Polar residues" evidence="7">
    <location>
        <begin position="702"/>
        <end position="724"/>
    </location>
</feature>
<feature type="compositionally biased region" description="Low complexity" evidence="7">
    <location>
        <begin position="831"/>
        <end position="841"/>
    </location>
</feature>
<feature type="compositionally biased region" description="Low complexity" evidence="7">
    <location>
        <begin position="1478"/>
        <end position="1497"/>
    </location>
</feature>
<gene>
    <name evidence="10" type="primary">106082854</name>
</gene>
<feature type="compositionally biased region" description="Acidic residues" evidence="7">
    <location>
        <begin position="1720"/>
        <end position="1733"/>
    </location>
</feature>
<feature type="compositionally biased region" description="Acidic residues" evidence="7">
    <location>
        <begin position="1742"/>
        <end position="1753"/>
    </location>
</feature>
<dbReference type="SUPFAM" id="SSF57903">
    <property type="entry name" value="FYVE/PHD zinc finger"/>
    <property type="match status" value="1"/>
</dbReference>
<feature type="compositionally biased region" description="Low complexity" evidence="7">
    <location>
        <begin position="1654"/>
        <end position="1664"/>
    </location>
</feature>
<proteinExistence type="predicted"/>
<keyword evidence="11" id="KW-1185">Reference proteome</keyword>
<evidence type="ECO:0000313" key="11">
    <source>
        <dbReference type="Proteomes" id="UP000095300"/>
    </source>
</evidence>
<dbReference type="GO" id="GO:0008270">
    <property type="term" value="F:zinc ion binding"/>
    <property type="evidence" value="ECO:0007669"/>
    <property type="project" value="UniProtKB-KW"/>
</dbReference>
<feature type="compositionally biased region" description="Basic residues" evidence="7">
    <location>
        <begin position="783"/>
        <end position="794"/>
    </location>
</feature>
<keyword evidence="5" id="KW-0539">Nucleus</keyword>
<feature type="compositionally biased region" description="Basic and acidic residues" evidence="7">
    <location>
        <begin position="1046"/>
        <end position="1063"/>
    </location>
</feature>
<protein>
    <recommendedName>
        <fullName evidence="12">PHD-type domain-containing protein</fullName>
    </recommendedName>
</protein>
<feature type="region of interest" description="Disordered" evidence="7">
    <location>
        <begin position="2179"/>
        <end position="2200"/>
    </location>
</feature>
<feature type="compositionally biased region" description="Basic and acidic residues" evidence="7">
    <location>
        <begin position="306"/>
        <end position="316"/>
    </location>
</feature>
<feature type="compositionally biased region" description="Acidic residues" evidence="7">
    <location>
        <begin position="1793"/>
        <end position="1810"/>
    </location>
</feature>
<feature type="compositionally biased region" description="Basic and acidic residues" evidence="7">
    <location>
        <begin position="1143"/>
        <end position="1164"/>
    </location>
</feature>
<feature type="compositionally biased region" description="Polar residues" evidence="7">
    <location>
        <begin position="2179"/>
        <end position="2192"/>
    </location>
</feature>